<sequence length="154" mass="18001">MELPFKFVAISVFVHATESEEKVKGVMESLLPEEVEIEKSKAKGHHGDPIVILKARIDRRPFLRKFWCRVIEKLQKNEKEKLTQYMRDRIGDDCRLYLRFDKQLAVSDELALVDSGDALHVRINISAYPAKREIAIEKMEKFIASGWDKVENWK</sequence>
<comment type="caution">
    <text evidence="1">The sequence shown here is derived from an EMBL/GenBank/DDBJ whole genome shotgun (WGS) entry which is preliminary data.</text>
</comment>
<evidence type="ECO:0008006" key="3">
    <source>
        <dbReference type="Google" id="ProtNLM"/>
    </source>
</evidence>
<dbReference type="Proteomes" id="UP000070565">
    <property type="component" value="Unassembled WGS sequence"/>
</dbReference>
<dbReference type="InterPro" id="IPR002739">
    <property type="entry name" value="PAB1135-like"/>
</dbReference>
<dbReference type="InterPro" id="IPR022803">
    <property type="entry name" value="Ribosomal_uL5_dom_sf"/>
</dbReference>
<name>A0A133VBD8_9EURY</name>
<evidence type="ECO:0000313" key="2">
    <source>
        <dbReference type="Proteomes" id="UP000070565"/>
    </source>
</evidence>
<dbReference type="EMBL" id="LHXZ01000004">
    <property type="protein sequence ID" value="KXB03740.1"/>
    <property type="molecule type" value="Genomic_DNA"/>
</dbReference>
<dbReference type="AlphaFoldDB" id="A0A133VBD8"/>
<protein>
    <recommendedName>
        <fullName evidence="3">Exosome subunit</fullName>
    </recommendedName>
</protein>
<keyword evidence="2" id="KW-1185">Reference proteome</keyword>
<dbReference type="PANTHER" id="PTHR38816">
    <property type="entry name" value="EXOSOME SUBUNIT, DUF54 FAMILY-RELATED"/>
    <property type="match status" value="1"/>
</dbReference>
<reference evidence="1 2" key="1">
    <citation type="journal article" date="2016" name="Sci. Rep.">
        <title>Metabolic traits of an uncultured archaeal lineage -MSBL1- from brine pools of the Red Sea.</title>
        <authorList>
            <person name="Mwirichia R."/>
            <person name="Alam I."/>
            <person name="Rashid M."/>
            <person name="Vinu M."/>
            <person name="Ba-Alawi W."/>
            <person name="Anthony Kamau A."/>
            <person name="Kamanda Ngugi D."/>
            <person name="Goker M."/>
            <person name="Klenk H.P."/>
            <person name="Bajic V."/>
            <person name="Stingl U."/>
        </authorList>
    </citation>
    <scope>NUCLEOTIDE SEQUENCE [LARGE SCALE GENOMIC DNA]</scope>
    <source>
        <strain evidence="1">SCGC-AAA261F19</strain>
    </source>
</reference>
<dbReference type="PANTHER" id="PTHR38816:SF1">
    <property type="entry name" value="EXOSOME SUBUNIT"/>
    <property type="match status" value="1"/>
</dbReference>
<organism evidence="1 2">
    <name type="scientific">candidate division MSBL1 archaeon SCGC-AAA261F19</name>
    <dbReference type="NCBI Taxonomy" id="1698275"/>
    <lineage>
        <taxon>Archaea</taxon>
        <taxon>Methanobacteriati</taxon>
        <taxon>Methanobacteriota</taxon>
        <taxon>candidate division MSBL1</taxon>
    </lineage>
</organism>
<evidence type="ECO:0000313" key="1">
    <source>
        <dbReference type="EMBL" id="KXB03740.1"/>
    </source>
</evidence>
<proteinExistence type="predicted"/>
<dbReference type="Pfam" id="PF01877">
    <property type="entry name" value="RNA_binding"/>
    <property type="match status" value="1"/>
</dbReference>
<accession>A0A133VBD8</accession>
<dbReference type="Gene3D" id="3.30.1440.10">
    <property type="match status" value="1"/>
</dbReference>
<gene>
    <name evidence="1" type="ORF">AKJ45_00610</name>
</gene>
<dbReference type="SUPFAM" id="SSF55282">
    <property type="entry name" value="RL5-like"/>
    <property type="match status" value="1"/>
</dbReference>